<dbReference type="Pfam" id="PF00156">
    <property type="entry name" value="Pribosyltran"/>
    <property type="match status" value="1"/>
</dbReference>
<dbReference type="GO" id="GO:0019856">
    <property type="term" value="P:pyrimidine nucleobase biosynthetic process"/>
    <property type="evidence" value="ECO:0007669"/>
    <property type="project" value="TreeGrafter"/>
</dbReference>
<dbReference type="InterPro" id="IPR023031">
    <property type="entry name" value="OPRT"/>
</dbReference>
<evidence type="ECO:0000259" key="7">
    <source>
        <dbReference type="Pfam" id="PF00156"/>
    </source>
</evidence>
<feature type="binding site" evidence="6">
    <location>
        <position position="144"/>
    </location>
    <ligand>
        <name>orotate</name>
        <dbReference type="ChEBI" id="CHEBI:30839"/>
    </ligand>
</feature>
<gene>
    <name evidence="6" type="primary">pyrE</name>
    <name evidence="8" type="ordered locus">Metok_1021</name>
</gene>
<comment type="subunit">
    <text evidence="6">Homodimer.</text>
</comment>
<comment type="similarity">
    <text evidence="6">Belongs to the purine/pyrimidine phosphoribosyltransferase family. PyrE subfamily.</text>
</comment>
<dbReference type="EMBL" id="CP002792">
    <property type="protein sequence ID" value="AEH06991.1"/>
    <property type="molecule type" value="Genomic_DNA"/>
</dbReference>
<dbReference type="HAMAP" id="MF_01208">
    <property type="entry name" value="PyrE"/>
    <property type="match status" value="1"/>
</dbReference>
<dbReference type="GO" id="GO:0004588">
    <property type="term" value="F:orotate phosphoribosyltransferase activity"/>
    <property type="evidence" value="ECO:0007669"/>
    <property type="project" value="UniProtKB-UniRule"/>
</dbReference>
<dbReference type="GO" id="GO:0044205">
    <property type="term" value="P:'de novo' UMP biosynthetic process"/>
    <property type="evidence" value="ECO:0007669"/>
    <property type="project" value="UniProtKB-UniRule"/>
</dbReference>
<feature type="binding site" evidence="6">
    <location>
        <position position="118"/>
    </location>
    <ligand>
        <name>5-phospho-alpha-D-ribose 1-diphosphate</name>
        <dbReference type="ChEBI" id="CHEBI:58017"/>
        <note>ligand shared between dimeric partners</note>
    </ligand>
</feature>
<dbReference type="KEGG" id="mok:Metok_1021"/>
<comment type="function">
    <text evidence="6">Catalyzes the transfer of a ribosyl phosphate group from 5-phosphoribose 1-diphosphate to orotate, leading to the formation of orotidine monophosphate (OMP).</text>
</comment>
<dbReference type="SUPFAM" id="SSF53271">
    <property type="entry name" value="PRTase-like"/>
    <property type="match status" value="1"/>
</dbReference>
<dbReference type="CDD" id="cd06223">
    <property type="entry name" value="PRTases_typeI"/>
    <property type="match status" value="1"/>
</dbReference>
<evidence type="ECO:0000256" key="2">
    <source>
        <dbReference type="ARBA" id="ARBA00011971"/>
    </source>
</evidence>
<dbReference type="NCBIfam" id="TIGR00336">
    <property type="entry name" value="pyrE"/>
    <property type="match status" value="1"/>
</dbReference>
<dbReference type="UniPathway" id="UPA00070">
    <property type="reaction ID" value="UER00119"/>
</dbReference>
<evidence type="ECO:0000256" key="3">
    <source>
        <dbReference type="ARBA" id="ARBA00022676"/>
    </source>
</evidence>
<feature type="binding site" evidence="6">
    <location>
        <position position="114"/>
    </location>
    <ligand>
        <name>5-phospho-alpha-D-ribose 1-diphosphate</name>
        <dbReference type="ChEBI" id="CHEBI:58017"/>
        <note>ligand shared between dimeric partners</note>
    </ligand>
</feature>
<evidence type="ECO:0000256" key="5">
    <source>
        <dbReference type="ARBA" id="ARBA00022975"/>
    </source>
</evidence>
<dbReference type="PANTHER" id="PTHR19278">
    <property type="entry name" value="OROTATE PHOSPHORIBOSYLTRANSFERASE"/>
    <property type="match status" value="1"/>
</dbReference>
<evidence type="ECO:0000256" key="1">
    <source>
        <dbReference type="ARBA" id="ARBA00004889"/>
    </source>
</evidence>
<dbReference type="InterPro" id="IPR000836">
    <property type="entry name" value="PRTase_dom"/>
</dbReference>
<keyword evidence="5 6" id="KW-0665">Pyrimidine biosynthesis</keyword>
<evidence type="ECO:0000313" key="9">
    <source>
        <dbReference type="Proteomes" id="UP000009296"/>
    </source>
</evidence>
<dbReference type="GO" id="GO:0000287">
    <property type="term" value="F:magnesium ion binding"/>
    <property type="evidence" value="ECO:0007669"/>
    <property type="project" value="UniProtKB-UniRule"/>
</dbReference>
<organism evidence="8 9">
    <name type="scientific">Methanothermococcus okinawensis (strain DSM 14208 / JCM 11175 / IH1)</name>
    <dbReference type="NCBI Taxonomy" id="647113"/>
    <lineage>
        <taxon>Archaea</taxon>
        <taxon>Methanobacteriati</taxon>
        <taxon>Methanobacteriota</taxon>
        <taxon>Methanomada group</taxon>
        <taxon>Methanococci</taxon>
        <taxon>Methanococcales</taxon>
        <taxon>Methanococcaceae</taxon>
        <taxon>Methanothermococcus</taxon>
    </lineage>
</organism>
<comment type="catalytic activity">
    <reaction evidence="6">
        <text>orotidine 5'-phosphate + diphosphate = orotate + 5-phospho-alpha-D-ribose 1-diphosphate</text>
        <dbReference type="Rhea" id="RHEA:10380"/>
        <dbReference type="ChEBI" id="CHEBI:30839"/>
        <dbReference type="ChEBI" id="CHEBI:33019"/>
        <dbReference type="ChEBI" id="CHEBI:57538"/>
        <dbReference type="ChEBI" id="CHEBI:58017"/>
        <dbReference type="EC" id="2.4.2.10"/>
    </reaction>
</comment>
<feature type="binding site" evidence="6">
    <location>
        <position position="172"/>
    </location>
    <ligand>
        <name>orotate</name>
        <dbReference type="ChEBI" id="CHEBI:30839"/>
    </ligand>
</feature>
<evidence type="ECO:0000256" key="6">
    <source>
        <dbReference type="HAMAP-Rule" id="MF_01208"/>
    </source>
</evidence>
<keyword evidence="3 6" id="KW-0328">Glycosyltransferase</keyword>
<keyword evidence="6" id="KW-0460">Magnesium</keyword>
<protein>
    <recommendedName>
        <fullName evidence="2 6">Orotate phosphoribosyltransferase</fullName>
        <shortName evidence="6">OPRT</shortName>
        <shortName evidence="6">OPRTase</shortName>
        <ecNumber evidence="2 6">2.4.2.10</ecNumber>
    </recommendedName>
</protein>
<dbReference type="Proteomes" id="UP000009296">
    <property type="component" value="Chromosome"/>
</dbReference>
<dbReference type="AlphaFoldDB" id="F8AN75"/>
<evidence type="ECO:0000313" key="8">
    <source>
        <dbReference type="EMBL" id="AEH06991.1"/>
    </source>
</evidence>
<reference evidence="8" key="1">
    <citation type="submission" date="2011-05" db="EMBL/GenBank/DDBJ databases">
        <title>Complete sequence of chromosome of Methanothermococcus okinawensis IH1.</title>
        <authorList>
            <consortium name="US DOE Joint Genome Institute"/>
            <person name="Lucas S."/>
            <person name="Han J."/>
            <person name="Lapidus A."/>
            <person name="Cheng J.-F."/>
            <person name="Goodwin L."/>
            <person name="Pitluck S."/>
            <person name="Peters L."/>
            <person name="Mikhailova N."/>
            <person name="Held B."/>
            <person name="Han C."/>
            <person name="Tapia R."/>
            <person name="Land M."/>
            <person name="Hauser L."/>
            <person name="Kyrpides N."/>
            <person name="Ivanova N."/>
            <person name="Pagani I."/>
            <person name="Sieprawska-Lupa M."/>
            <person name="Takai K."/>
            <person name="Miyazaki J."/>
            <person name="Whitman W."/>
            <person name="Woyke T."/>
        </authorList>
    </citation>
    <scope>NUCLEOTIDE SEQUENCE [LARGE SCALE GENOMIC DNA]</scope>
    <source>
        <strain evidence="8">IH1</strain>
    </source>
</reference>
<sequence length="198" mass="21800">MNSKSHLNRSSDITTKSDSKTSQLKERLISLLKEVQCVKFGEFVLASGKTSNYYVDIKKATTNPKVLKTAAQLIKSYLKDELNENIKIAGVELGSVPIATAVSIETEKDLIIIRKKAKDYGTKNKIEGTLNKNDKVVVVEDVTTTGGSVAKAVNEIRKNGGIVKKVFVIVDRMEGAEEYLKDMGVELIPLVKVDELKN</sequence>
<dbReference type="PANTHER" id="PTHR19278:SF9">
    <property type="entry name" value="URIDINE 5'-MONOPHOSPHATE SYNTHASE"/>
    <property type="match status" value="1"/>
</dbReference>
<dbReference type="EC" id="2.4.2.10" evidence="2 6"/>
<feature type="binding site" description="in other chain" evidence="6">
    <location>
        <begin position="140"/>
        <end position="148"/>
    </location>
    <ligand>
        <name>5-phospho-alpha-D-ribose 1-diphosphate</name>
        <dbReference type="ChEBI" id="CHEBI:58017"/>
        <note>ligand shared between dimeric partners</note>
    </ligand>
</feature>
<comment type="pathway">
    <text evidence="1 6">Pyrimidine metabolism; UMP biosynthesis via de novo pathway; UMP from orotate: step 1/2.</text>
</comment>
<name>F8AN75_METOI</name>
<dbReference type="STRING" id="647113.Metok_1021"/>
<feature type="binding site" description="in other chain" evidence="6">
    <location>
        <position position="115"/>
    </location>
    <ligand>
        <name>5-phospho-alpha-D-ribose 1-diphosphate</name>
        <dbReference type="ChEBI" id="CHEBI:58017"/>
        <note>ligand shared between dimeric partners</note>
    </ligand>
</feature>
<feature type="domain" description="Phosphoribosyltransferase" evidence="7">
    <location>
        <begin position="61"/>
        <end position="181"/>
    </location>
</feature>
<dbReference type="eggNOG" id="arCOG00029">
    <property type="taxonomic scope" value="Archaea"/>
</dbReference>
<comment type="cofactor">
    <cofactor evidence="6">
        <name>Mg(2+)</name>
        <dbReference type="ChEBI" id="CHEBI:18420"/>
    </cofactor>
</comment>
<evidence type="ECO:0000256" key="4">
    <source>
        <dbReference type="ARBA" id="ARBA00022679"/>
    </source>
</evidence>
<dbReference type="Gene3D" id="3.40.50.2020">
    <property type="match status" value="1"/>
</dbReference>
<comment type="caution">
    <text evidence="6">Lacks conserved residue(s) required for the propagation of feature annotation.</text>
</comment>
<dbReference type="InterPro" id="IPR029057">
    <property type="entry name" value="PRTase-like"/>
</dbReference>
<dbReference type="InterPro" id="IPR004467">
    <property type="entry name" value="Or_phspho_trans_dom"/>
</dbReference>
<accession>F8AN75</accession>
<keyword evidence="9" id="KW-1185">Reference proteome</keyword>
<dbReference type="HOGENOM" id="CLU_074878_2_0_2"/>
<keyword evidence="4 6" id="KW-0808">Transferase</keyword>
<proteinExistence type="inferred from homology"/>